<gene>
    <name evidence="1" type="ORF">PFISCL1PPCAC_18463</name>
</gene>
<dbReference type="AlphaFoldDB" id="A0AAV5W4P6"/>
<comment type="caution">
    <text evidence="1">The sequence shown here is derived from an EMBL/GenBank/DDBJ whole genome shotgun (WGS) entry which is preliminary data.</text>
</comment>
<name>A0AAV5W4P6_9BILA</name>
<dbReference type="EMBL" id="BTSY01000005">
    <property type="protein sequence ID" value="GMT27166.1"/>
    <property type="molecule type" value="Genomic_DNA"/>
</dbReference>
<feature type="non-terminal residue" evidence="1">
    <location>
        <position position="66"/>
    </location>
</feature>
<evidence type="ECO:0000313" key="2">
    <source>
        <dbReference type="Proteomes" id="UP001432322"/>
    </source>
</evidence>
<feature type="non-terminal residue" evidence="1">
    <location>
        <position position="1"/>
    </location>
</feature>
<evidence type="ECO:0000313" key="1">
    <source>
        <dbReference type="EMBL" id="GMT27166.1"/>
    </source>
</evidence>
<keyword evidence="2" id="KW-1185">Reference proteome</keyword>
<accession>A0AAV5W4P6</accession>
<protein>
    <submittedName>
        <fullName evidence="1">Uncharacterized protein</fullName>
    </submittedName>
</protein>
<organism evidence="1 2">
    <name type="scientific">Pristionchus fissidentatus</name>
    <dbReference type="NCBI Taxonomy" id="1538716"/>
    <lineage>
        <taxon>Eukaryota</taxon>
        <taxon>Metazoa</taxon>
        <taxon>Ecdysozoa</taxon>
        <taxon>Nematoda</taxon>
        <taxon>Chromadorea</taxon>
        <taxon>Rhabditida</taxon>
        <taxon>Rhabditina</taxon>
        <taxon>Diplogasteromorpha</taxon>
        <taxon>Diplogasteroidea</taxon>
        <taxon>Neodiplogasteridae</taxon>
        <taxon>Pristionchus</taxon>
    </lineage>
</organism>
<sequence>LSHMLQLIEILDIRSSHRRCQSSHSEWHVQCGIEVVKQRIDGTVAVLAHGQPHTRKMLVAVLVEEN</sequence>
<dbReference type="Proteomes" id="UP001432322">
    <property type="component" value="Unassembled WGS sequence"/>
</dbReference>
<proteinExistence type="predicted"/>
<reference evidence="1" key="1">
    <citation type="submission" date="2023-10" db="EMBL/GenBank/DDBJ databases">
        <title>Genome assembly of Pristionchus species.</title>
        <authorList>
            <person name="Yoshida K."/>
            <person name="Sommer R.J."/>
        </authorList>
    </citation>
    <scope>NUCLEOTIDE SEQUENCE</scope>
    <source>
        <strain evidence="1">RS5133</strain>
    </source>
</reference>